<dbReference type="GO" id="GO:0016887">
    <property type="term" value="F:ATP hydrolysis activity"/>
    <property type="evidence" value="ECO:0007669"/>
    <property type="project" value="InterPro"/>
</dbReference>
<dbReference type="InterPro" id="IPR023299">
    <property type="entry name" value="ATPase_P-typ_cyto_dom_N"/>
</dbReference>
<dbReference type="NCBIfam" id="TIGR01511">
    <property type="entry name" value="ATPase-IB1_Cu"/>
    <property type="match status" value="1"/>
</dbReference>
<keyword evidence="3" id="KW-0813">Transport</keyword>
<dbReference type="NCBIfam" id="TIGR01525">
    <property type="entry name" value="ATPase-IB_hvy"/>
    <property type="match status" value="1"/>
</dbReference>
<keyword evidence="9 15" id="KW-0067">ATP-binding</keyword>
<dbReference type="EMBL" id="MQWB01000001">
    <property type="protein sequence ID" value="OZC02438.1"/>
    <property type="molecule type" value="Genomic_DNA"/>
</dbReference>
<evidence type="ECO:0000256" key="12">
    <source>
        <dbReference type="ARBA" id="ARBA00022989"/>
    </source>
</evidence>
<dbReference type="Gene3D" id="3.40.50.1000">
    <property type="entry name" value="HAD superfamily/HAD-like"/>
    <property type="match status" value="1"/>
</dbReference>
<dbReference type="NCBIfam" id="TIGR01494">
    <property type="entry name" value="ATPase_P-type"/>
    <property type="match status" value="1"/>
</dbReference>
<keyword evidence="19" id="KW-1185">Reference proteome</keyword>
<proteinExistence type="inferred from homology"/>
<dbReference type="PANTHER" id="PTHR43520">
    <property type="entry name" value="ATP7, ISOFORM B"/>
    <property type="match status" value="1"/>
</dbReference>
<dbReference type="SFLD" id="SFLDS00003">
    <property type="entry name" value="Haloacid_Dehalogenase"/>
    <property type="match status" value="1"/>
</dbReference>
<evidence type="ECO:0000313" key="19">
    <source>
        <dbReference type="Proteomes" id="UP000216446"/>
    </source>
</evidence>
<dbReference type="OrthoDB" id="1521937at2"/>
<gene>
    <name evidence="18" type="ORF">BSZ36_05265</name>
</gene>
<dbReference type="InterPro" id="IPR018303">
    <property type="entry name" value="ATPase_P-typ_P_site"/>
</dbReference>
<keyword evidence="8 15" id="KW-0547">Nucleotide-binding</keyword>
<protein>
    <submittedName>
        <fullName evidence="18">Copper-translocating P-type ATPase</fullName>
    </submittedName>
</protein>
<comment type="caution">
    <text evidence="18">The sequence shown here is derived from an EMBL/GenBank/DDBJ whole genome shotgun (WGS) entry which is preliminary data.</text>
</comment>
<dbReference type="InterPro" id="IPR023214">
    <property type="entry name" value="HAD_sf"/>
</dbReference>
<accession>A0A259TXY5</accession>
<feature type="transmembrane region" description="Helical" evidence="15">
    <location>
        <begin position="175"/>
        <end position="196"/>
    </location>
</feature>
<keyword evidence="10" id="KW-0460">Magnesium</keyword>
<evidence type="ECO:0000256" key="7">
    <source>
        <dbReference type="ARBA" id="ARBA00022723"/>
    </source>
</evidence>
<dbReference type="InterPro" id="IPR023298">
    <property type="entry name" value="ATPase_P-typ_TM_dom_sf"/>
</dbReference>
<dbReference type="Proteomes" id="UP000216446">
    <property type="component" value="Unassembled WGS sequence"/>
</dbReference>
<dbReference type="PRINTS" id="PR00119">
    <property type="entry name" value="CATATPASE"/>
</dbReference>
<dbReference type="GO" id="GO:0005886">
    <property type="term" value="C:plasma membrane"/>
    <property type="evidence" value="ECO:0007669"/>
    <property type="project" value="UniProtKB-SubCell"/>
</dbReference>
<comment type="similarity">
    <text evidence="2 15">Belongs to the cation transport ATPase (P-type) (TC 3.A.3) family. Type IB subfamily.</text>
</comment>
<evidence type="ECO:0000256" key="9">
    <source>
        <dbReference type="ARBA" id="ARBA00022840"/>
    </source>
</evidence>
<dbReference type="RefSeq" id="WP_143536773.1">
    <property type="nucleotide sequence ID" value="NZ_MQWB01000001.1"/>
</dbReference>
<keyword evidence="4 15" id="KW-1003">Cell membrane</keyword>
<dbReference type="InterPro" id="IPR059000">
    <property type="entry name" value="ATPase_P-type_domA"/>
</dbReference>
<evidence type="ECO:0000256" key="15">
    <source>
        <dbReference type="RuleBase" id="RU362081"/>
    </source>
</evidence>
<evidence type="ECO:0000256" key="6">
    <source>
        <dbReference type="ARBA" id="ARBA00022692"/>
    </source>
</evidence>
<dbReference type="GO" id="GO:0043682">
    <property type="term" value="F:P-type divalent copper transporter activity"/>
    <property type="evidence" value="ECO:0007669"/>
    <property type="project" value="TreeGrafter"/>
</dbReference>
<dbReference type="Pfam" id="PF00702">
    <property type="entry name" value="Hydrolase"/>
    <property type="match status" value="1"/>
</dbReference>
<dbReference type="AlphaFoldDB" id="A0A259TXY5"/>
<dbReference type="Pfam" id="PF00122">
    <property type="entry name" value="E1-E2_ATPase"/>
    <property type="match status" value="1"/>
</dbReference>
<organism evidence="18 19">
    <name type="scientific">Rubricoccus marinus</name>
    <dbReference type="NCBI Taxonomy" id="716817"/>
    <lineage>
        <taxon>Bacteria</taxon>
        <taxon>Pseudomonadati</taxon>
        <taxon>Rhodothermota</taxon>
        <taxon>Rhodothermia</taxon>
        <taxon>Rhodothermales</taxon>
        <taxon>Rubricoccaceae</taxon>
        <taxon>Rubricoccus</taxon>
    </lineage>
</organism>
<feature type="transmembrane region" description="Helical" evidence="15">
    <location>
        <begin position="403"/>
        <end position="424"/>
    </location>
</feature>
<evidence type="ECO:0000256" key="13">
    <source>
        <dbReference type="ARBA" id="ARBA00023065"/>
    </source>
</evidence>
<feature type="transmembrane region" description="Helical" evidence="15">
    <location>
        <begin position="737"/>
        <end position="754"/>
    </location>
</feature>
<evidence type="ECO:0000256" key="14">
    <source>
        <dbReference type="ARBA" id="ARBA00023136"/>
    </source>
</evidence>
<dbReference type="SUPFAM" id="SSF81665">
    <property type="entry name" value="Calcium ATPase, transmembrane domain M"/>
    <property type="match status" value="1"/>
</dbReference>
<sequence length="805" mass="83351">MRAALREAGFSETTDRLRTIGAGERQRPVAPDPLGVRELDTERFLEEHTKQLDGGLREADLVLDGVHCAACVWLVERLPSEMEGVAEARLDLPRGRVRLRFDPEAAPLSEVAGWLARFGYALRPTRGNEGRQRTDAERALLIRLGVTWALAGNVMLLAFALYSGLADAGGPLAAAAKWASLALAVPAVVYGGAPFFQRAWASMGLAWRARDVRRLHLDTPIALGILVGLGHSAWATISGTGDVWFDSVTVLIAALLTARYIQLRSRRLAGDATERLLALLPAMARRVTSPEAQPGDAASCEAVRLDELRRGDIVEVAPGETIPADGVVARGESRVDNAVLTGESRPVPVAPEANVAAGATNLTAPLHVRVEAVGEDSRVGTLLAWVREADTGRAPVVLWADRLGGVFVLAVLGLAILTAAVWAVLDAGQIGLHVAALLVITCPCALGMATPLAFAVAGGRAARAGIFVKSDAATQALTEIDTVVLDKTGTLTEGAMRVVDHVGDAEALALSAALEAHVAHPLATAIAHAFALAPEAVTRVQAENGAGVRGTVDDREVQVGRPDWVASGCGAAPEPLASALRMAVAEGFTPVAVAVDGLWRAVLAIGDGLRIDVPDVIGAFRARGLDLHILSGDHPETVAHLARGLGIPAARAHGGIAPEAKRDRVRELQAAGRRVMVVGDGVNDAAALRQADVGVAVGGGSTASLVAADVFLTRAGLAPVLAAMDAGRTAVRTVRRALALSLGYNLLGACAAIAGLVTPLVAAIAMPVSSLLVVGIALSQRAPSRSPEGSGGAPLPFRSPTPSTP</sequence>
<keyword evidence="12 15" id="KW-1133">Transmembrane helix</keyword>
<dbReference type="GO" id="GO:0005524">
    <property type="term" value="F:ATP binding"/>
    <property type="evidence" value="ECO:0007669"/>
    <property type="project" value="UniProtKB-UniRule"/>
</dbReference>
<feature type="transmembrane region" description="Helical" evidence="15">
    <location>
        <begin position="243"/>
        <end position="261"/>
    </location>
</feature>
<dbReference type="SFLD" id="SFLDF00027">
    <property type="entry name" value="p-type_atpase"/>
    <property type="match status" value="1"/>
</dbReference>
<dbReference type="InterPro" id="IPR006121">
    <property type="entry name" value="HMA_dom"/>
</dbReference>
<evidence type="ECO:0000256" key="1">
    <source>
        <dbReference type="ARBA" id="ARBA00004651"/>
    </source>
</evidence>
<feature type="domain" description="HMA" evidence="17">
    <location>
        <begin position="57"/>
        <end position="123"/>
    </location>
</feature>
<dbReference type="SUPFAM" id="SSF56784">
    <property type="entry name" value="HAD-like"/>
    <property type="match status" value="1"/>
</dbReference>
<dbReference type="SUPFAM" id="SSF55008">
    <property type="entry name" value="HMA, heavy metal-associated domain"/>
    <property type="match status" value="1"/>
</dbReference>
<dbReference type="Gene3D" id="3.30.70.100">
    <property type="match status" value="1"/>
</dbReference>
<feature type="transmembrane region" description="Helical" evidence="15">
    <location>
        <begin position="217"/>
        <end position="237"/>
    </location>
</feature>
<dbReference type="InterPro" id="IPR036412">
    <property type="entry name" value="HAD-like_sf"/>
</dbReference>
<keyword evidence="13" id="KW-0406">Ion transport</keyword>
<dbReference type="Gene3D" id="3.40.1110.10">
    <property type="entry name" value="Calcium-transporting ATPase, cytoplasmic domain N"/>
    <property type="match status" value="1"/>
</dbReference>
<dbReference type="InterPro" id="IPR027256">
    <property type="entry name" value="P-typ_ATPase_IB"/>
</dbReference>
<dbReference type="InterPro" id="IPR008250">
    <property type="entry name" value="ATPase_P-typ_transduc_dom_A_sf"/>
</dbReference>
<evidence type="ECO:0000256" key="10">
    <source>
        <dbReference type="ARBA" id="ARBA00022842"/>
    </source>
</evidence>
<dbReference type="GO" id="GO:0005507">
    <property type="term" value="F:copper ion binding"/>
    <property type="evidence" value="ECO:0007669"/>
    <property type="project" value="TreeGrafter"/>
</dbReference>
<dbReference type="CDD" id="cd00371">
    <property type="entry name" value="HMA"/>
    <property type="match status" value="1"/>
</dbReference>
<evidence type="ECO:0000259" key="17">
    <source>
        <dbReference type="PROSITE" id="PS50846"/>
    </source>
</evidence>
<dbReference type="Pfam" id="PF00403">
    <property type="entry name" value="HMA"/>
    <property type="match status" value="1"/>
</dbReference>
<name>A0A259TXY5_9BACT</name>
<dbReference type="GO" id="GO:0055070">
    <property type="term" value="P:copper ion homeostasis"/>
    <property type="evidence" value="ECO:0007669"/>
    <property type="project" value="TreeGrafter"/>
</dbReference>
<evidence type="ECO:0000256" key="11">
    <source>
        <dbReference type="ARBA" id="ARBA00022967"/>
    </source>
</evidence>
<keyword evidence="5" id="KW-0597">Phosphoprotein</keyword>
<dbReference type="InterPro" id="IPR044492">
    <property type="entry name" value="P_typ_ATPase_HD_dom"/>
</dbReference>
<dbReference type="PANTHER" id="PTHR43520:SF5">
    <property type="entry name" value="CATION-TRANSPORTING P-TYPE ATPASE-RELATED"/>
    <property type="match status" value="1"/>
</dbReference>
<evidence type="ECO:0000256" key="16">
    <source>
        <dbReference type="SAM" id="MobiDB-lite"/>
    </source>
</evidence>
<keyword evidence="14 15" id="KW-0472">Membrane</keyword>
<feature type="region of interest" description="Disordered" evidence="16">
    <location>
        <begin position="782"/>
        <end position="805"/>
    </location>
</feature>
<evidence type="ECO:0000256" key="4">
    <source>
        <dbReference type="ARBA" id="ARBA00022475"/>
    </source>
</evidence>
<comment type="subcellular location">
    <subcellularLocation>
        <location evidence="1">Cell membrane</location>
        <topology evidence="1">Multi-pass membrane protein</topology>
    </subcellularLocation>
</comment>
<evidence type="ECO:0000256" key="5">
    <source>
        <dbReference type="ARBA" id="ARBA00022553"/>
    </source>
</evidence>
<dbReference type="InterPro" id="IPR036163">
    <property type="entry name" value="HMA_dom_sf"/>
</dbReference>
<evidence type="ECO:0000256" key="3">
    <source>
        <dbReference type="ARBA" id="ARBA00022448"/>
    </source>
</evidence>
<evidence type="ECO:0000256" key="2">
    <source>
        <dbReference type="ARBA" id="ARBA00006024"/>
    </source>
</evidence>
<dbReference type="PRINTS" id="PR00120">
    <property type="entry name" value="HATPASE"/>
</dbReference>
<keyword evidence="11" id="KW-1278">Translocase</keyword>
<dbReference type="PROSITE" id="PS00154">
    <property type="entry name" value="ATPASE_E1_E2"/>
    <property type="match status" value="1"/>
</dbReference>
<dbReference type="SFLD" id="SFLDG00002">
    <property type="entry name" value="C1.7:_P-type_atpase_like"/>
    <property type="match status" value="1"/>
</dbReference>
<dbReference type="SUPFAM" id="SSF81653">
    <property type="entry name" value="Calcium ATPase, transduction domain A"/>
    <property type="match status" value="1"/>
</dbReference>
<feature type="transmembrane region" description="Helical" evidence="15">
    <location>
        <begin position="430"/>
        <end position="457"/>
    </location>
</feature>
<evidence type="ECO:0000313" key="18">
    <source>
        <dbReference type="EMBL" id="OZC02438.1"/>
    </source>
</evidence>
<dbReference type="InParanoid" id="A0A259TXY5"/>
<evidence type="ECO:0000256" key="8">
    <source>
        <dbReference type="ARBA" id="ARBA00022741"/>
    </source>
</evidence>
<reference evidence="18 19" key="1">
    <citation type="submission" date="2016-11" db="EMBL/GenBank/DDBJ databases">
        <title>Study of marine rhodopsin-containing bacteria.</title>
        <authorList>
            <person name="Yoshizawa S."/>
            <person name="Kumagai Y."/>
            <person name="Kogure K."/>
        </authorList>
    </citation>
    <scope>NUCLEOTIDE SEQUENCE [LARGE SCALE GENOMIC DNA]</scope>
    <source>
        <strain evidence="18 19">SG-29</strain>
    </source>
</reference>
<dbReference type="InterPro" id="IPR001757">
    <property type="entry name" value="P_typ_ATPase"/>
</dbReference>
<feature type="transmembrane region" description="Helical" evidence="15">
    <location>
        <begin position="140"/>
        <end position="163"/>
    </location>
</feature>
<dbReference type="PROSITE" id="PS50846">
    <property type="entry name" value="HMA_2"/>
    <property type="match status" value="1"/>
</dbReference>
<keyword evidence="6 15" id="KW-0812">Transmembrane</keyword>
<dbReference type="Gene3D" id="2.70.150.10">
    <property type="entry name" value="Calcium-transporting ATPase, cytoplasmic transduction domain A"/>
    <property type="match status" value="1"/>
</dbReference>
<keyword evidence="7 15" id="KW-0479">Metal-binding</keyword>